<feature type="domain" description="TonB-dependent receptor-like beta-barrel" evidence="14">
    <location>
        <begin position="186"/>
        <end position="724"/>
    </location>
</feature>
<comment type="similarity">
    <text evidence="11 12">Belongs to the TonB-dependent receptor family.</text>
</comment>
<dbReference type="PROSITE" id="PS52016">
    <property type="entry name" value="TONB_DEPENDENT_REC_3"/>
    <property type="match status" value="1"/>
</dbReference>
<evidence type="ECO:0000256" key="5">
    <source>
        <dbReference type="ARBA" id="ARBA00022692"/>
    </source>
</evidence>
<keyword evidence="7" id="KW-0406">Ion transport</keyword>
<evidence type="ECO:0000259" key="14">
    <source>
        <dbReference type="Pfam" id="PF00593"/>
    </source>
</evidence>
<keyword evidence="16" id="KW-0675">Receptor</keyword>
<dbReference type="SUPFAM" id="SSF56935">
    <property type="entry name" value="Porins"/>
    <property type="match status" value="1"/>
</dbReference>
<evidence type="ECO:0000256" key="8">
    <source>
        <dbReference type="ARBA" id="ARBA00023077"/>
    </source>
</evidence>
<keyword evidence="10 11" id="KW-0998">Cell outer membrane</keyword>
<evidence type="ECO:0000256" key="9">
    <source>
        <dbReference type="ARBA" id="ARBA00023136"/>
    </source>
</evidence>
<evidence type="ECO:0000256" key="3">
    <source>
        <dbReference type="ARBA" id="ARBA00022452"/>
    </source>
</evidence>
<proteinExistence type="inferred from homology"/>
<evidence type="ECO:0000259" key="15">
    <source>
        <dbReference type="Pfam" id="PF07715"/>
    </source>
</evidence>
<keyword evidence="8 12" id="KW-0798">TonB box</keyword>
<name>A0ABQ2JF79_9SPHN</name>
<keyword evidence="13" id="KW-0732">Signal</keyword>
<evidence type="ECO:0000256" key="10">
    <source>
        <dbReference type="ARBA" id="ARBA00023237"/>
    </source>
</evidence>
<dbReference type="Gene3D" id="2.40.170.20">
    <property type="entry name" value="TonB-dependent receptor, beta-barrel domain"/>
    <property type="match status" value="1"/>
</dbReference>
<protein>
    <submittedName>
        <fullName evidence="16">TonB-dependent receptor</fullName>
    </submittedName>
</protein>
<evidence type="ECO:0000256" key="6">
    <source>
        <dbReference type="ARBA" id="ARBA00023004"/>
    </source>
</evidence>
<keyword evidence="5 11" id="KW-0812">Transmembrane</keyword>
<dbReference type="Pfam" id="PF07715">
    <property type="entry name" value="Plug"/>
    <property type="match status" value="1"/>
</dbReference>
<organism evidence="16 17">
    <name type="scientific">Novosphingobium indicum</name>
    <dbReference type="NCBI Taxonomy" id="462949"/>
    <lineage>
        <taxon>Bacteria</taxon>
        <taxon>Pseudomonadati</taxon>
        <taxon>Pseudomonadota</taxon>
        <taxon>Alphaproteobacteria</taxon>
        <taxon>Sphingomonadales</taxon>
        <taxon>Sphingomonadaceae</taxon>
        <taxon>Novosphingobium</taxon>
    </lineage>
</organism>
<keyword evidence="17" id="KW-1185">Reference proteome</keyword>
<keyword evidence="4" id="KW-0410">Iron transport</keyword>
<dbReference type="Pfam" id="PF00593">
    <property type="entry name" value="TonB_dep_Rec_b-barrel"/>
    <property type="match status" value="1"/>
</dbReference>
<feature type="signal peptide" evidence="13">
    <location>
        <begin position="1"/>
        <end position="25"/>
    </location>
</feature>
<gene>
    <name evidence="16" type="primary">fyuA</name>
    <name evidence="16" type="ORF">GCM10011349_11010</name>
</gene>
<sequence length="758" mass="82397">MMGRTSASIFGLLGLAVLTPTQAFAQDSDDSASNSGVIIVTAQRRAEAQVDVPISITNLSSDALRTASVEQLADIGKVTPALRFDFAGGFFQPTIRGIGTAVATSGGGGNVGIYVDGFYSPNPLAADFDLISVESIQVLKGPQGTLFGRNTTGGAILVSTREPSMLENSFQGRVSYGRYNEFKAEQFSNFVISDRVALSVESQYRRGDGWQHDISNNNKRVGDYENWSVRLGLKAELSDNVEVLLRYKHGNVDDPSPLLTSSYYSDEFGLGAPFGGVPGTFTTAKNKIASGSQPEFFRSNSDVLQGTIKADLGFADLTSYSQYRNEKVDSSLELDYSGMDIFQLGLPNNNETWSQEFLLTSKAGTPLQWTAGLFYFQNTDQYITLIDTTPGSRIRLGGSSTTVKSYAAFIDATYEVTPRLFVTGGLRYSKDSVDDAYFNTRFLAPTTITLPDGSTCNSTDGRIYIKDCDPSAVDYAKGGRVTPRVVIRYKPTDQTSIYASYTKGYKAAIIDVGGSCQNAPYECTRVKPETINAFEVGAKYETYGLSLEAAAFYYDYKDLQVSIYEAGTARIVNAAKSEIYGLEGSARFKPAEGLELSAGASWVHARYKDFNNAPIYTACSDFGTEFFLANCAPNGVTFLVTGQDLNNVTMQRTPEFTGFLAARYATEVGGGELALSGNLSYSSSFHFGPSGIQFKQGGYETLSLRAQWTAPSENWYLAAYGNNVTNSRYLTQVQYSNFGIGSNWSKPVTYGVEIGLNY</sequence>
<comment type="caution">
    <text evidence="16">The sequence shown here is derived from an EMBL/GenBank/DDBJ whole genome shotgun (WGS) entry which is preliminary data.</text>
</comment>
<feature type="chain" id="PRO_5045794513" evidence="13">
    <location>
        <begin position="26"/>
        <end position="758"/>
    </location>
</feature>
<evidence type="ECO:0000256" key="12">
    <source>
        <dbReference type="RuleBase" id="RU003357"/>
    </source>
</evidence>
<dbReference type="InterPro" id="IPR036942">
    <property type="entry name" value="Beta-barrel_TonB_sf"/>
</dbReference>
<feature type="domain" description="TonB-dependent receptor plug" evidence="15">
    <location>
        <begin position="49"/>
        <end position="155"/>
    </location>
</feature>
<evidence type="ECO:0000256" key="7">
    <source>
        <dbReference type="ARBA" id="ARBA00023065"/>
    </source>
</evidence>
<evidence type="ECO:0000256" key="4">
    <source>
        <dbReference type="ARBA" id="ARBA00022496"/>
    </source>
</evidence>
<dbReference type="PANTHER" id="PTHR32552:SF81">
    <property type="entry name" value="TONB-DEPENDENT OUTER MEMBRANE RECEPTOR"/>
    <property type="match status" value="1"/>
</dbReference>
<evidence type="ECO:0000313" key="17">
    <source>
        <dbReference type="Proteomes" id="UP000605099"/>
    </source>
</evidence>
<evidence type="ECO:0000256" key="11">
    <source>
        <dbReference type="PROSITE-ProRule" id="PRU01360"/>
    </source>
</evidence>
<dbReference type="InterPro" id="IPR012910">
    <property type="entry name" value="Plug_dom"/>
</dbReference>
<dbReference type="InterPro" id="IPR039426">
    <property type="entry name" value="TonB-dep_rcpt-like"/>
</dbReference>
<evidence type="ECO:0000256" key="13">
    <source>
        <dbReference type="SAM" id="SignalP"/>
    </source>
</evidence>
<comment type="subcellular location">
    <subcellularLocation>
        <location evidence="1 11">Cell outer membrane</location>
        <topology evidence="1 11">Multi-pass membrane protein</topology>
    </subcellularLocation>
</comment>
<evidence type="ECO:0000256" key="1">
    <source>
        <dbReference type="ARBA" id="ARBA00004571"/>
    </source>
</evidence>
<dbReference type="InterPro" id="IPR000531">
    <property type="entry name" value="Beta-barrel_TonB"/>
</dbReference>
<reference evidence="17" key="1">
    <citation type="journal article" date="2019" name="Int. J. Syst. Evol. Microbiol.">
        <title>The Global Catalogue of Microorganisms (GCM) 10K type strain sequencing project: providing services to taxonomists for standard genome sequencing and annotation.</title>
        <authorList>
            <consortium name="The Broad Institute Genomics Platform"/>
            <consortium name="The Broad Institute Genome Sequencing Center for Infectious Disease"/>
            <person name="Wu L."/>
            <person name="Ma J."/>
        </authorList>
    </citation>
    <scope>NUCLEOTIDE SEQUENCE [LARGE SCALE GENOMIC DNA]</scope>
    <source>
        <strain evidence="17">CGMCC 1.6784</strain>
    </source>
</reference>
<keyword evidence="9 11" id="KW-0472">Membrane</keyword>
<keyword evidence="3 11" id="KW-1134">Transmembrane beta strand</keyword>
<dbReference type="Proteomes" id="UP000605099">
    <property type="component" value="Unassembled WGS sequence"/>
</dbReference>
<accession>A0ABQ2JF79</accession>
<evidence type="ECO:0000256" key="2">
    <source>
        <dbReference type="ARBA" id="ARBA00022448"/>
    </source>
</evidence>
<dbReference type="EMBL" id="BMLK01000004">
    <property type="protein sequence ID" value="GGN45233.1"/>
    <property type="molecule type" value="Genomic_DNA"/>
</dbReference>
<dbReference type="PANTHER" id="PTHR32552">
    <property type="entry name" value="FERRICHROME IRON RECEPTOR-RELATED"/>
    <property type="match status" value="1"/>
</dbReference>
<keyword evidence="6" id="KW-0408">Iron</keyword>
<keyword evidence="2 11" id="KW-0813">Transport</keyword>
<evidence type="ECO:0000313" key="16">
    <source>
        <dbReference type="EMBL" id="GGN45233.1"/>
    </source>
</evidence>
<dbReference type="RefSeq" id="WP_188818689.1">
    <property type="nucleotide sequence ID" value="NZ_BMLK01000004.1"/>
</dbReference>